<dbReference type="InterPro" id="IPR058240">
    <property type="entry name" value="rSAM_sf"/>
</dbReference>
<dbReference type="GO" id="GO:0006779">
    <property type="term" value="P:porphyrin-containing compound biosynthetic process"/>
    <property type="evidence" value="ECO:0007669"/>
    <property type="project" value="InterPro"/>
</dbReference>
<evidence type="ECO:0000256" key="7">
    <source>
        <dbReference type="ARBA" id="ARBA00023014"/>
    </source>
</evidence>
<name>A0A8J8SHX8_9FIRM</name>
<dbReference type="InterPro" id="IPR013785">
    <property type="entry name" value="Aldolase_TIM"/>
</dbReference>
<keyword evidence="5 9" id="KW-0479">Metal-binding</keyword>
<dbReference type="GO" id="GO:0005737">
    <property type="term" value="C:cytoplasm"/>
    <property type="evidence" value="ECO:0007669"/>
    <property type="project" value="UniProtKB-SubCell"/>
</dbReference>
<dbReference type="PANTHER" id="PTHR13932">
    <property type="entry name" value="COPROPORPHYRINIGEN III OXIDASE"/>
    <property type="match status" value="1"/>
</dbReference>
<evidence type="ECO:0000256" key="4">
    <source>
        <dbReference type="ARBA" id="ARBA00022691"/>
    </source>
</evidence>
<evidence type="ECO:0000256" key="1">
    <source>
        <dbReference type="ARBA" id="ARBA00006100"/>
    </source>
</evidence>
<dbReference type="InterPro" id="IPR006638">
    <property type="entry name" value="Elp3/MiaA/NifB-like_rSAM"/>
</dbReference>
<evidence type="ECO:0000313" key="11">
    <source>
        <dbReference type="EMBL" id="QUI23877.1"/>
    </source>
</evidence>
<dbReference type="GO" id="GO:0004109">
    <property type="term" value="F:coproporphyrinogen oxidase activity"/>
    <property type="evidence" value="ECO:0007669"/>
    <property type="project" value="InterPro"/>
</dbReference>
<dbReference type="InterPro" id="IPR010723">
    <property type="entry name" value="HemN_C"/>
</dbReference>
<dbReference type="CDD" id="cd01335">
    <property type="entry name" value="Radical_SAM"/>
    <property type="match status" value="1"/>
</dbReference>
<evidence type="ECO:0000256" key="3">
    <source>
        <dbReference type="ARBA" id="ARBA00022617"/>
    </source>
</evidence>
<dbReference type="InterPro" id="IPR034505">
    <property type="entry name" value="Coproporphyrinogen-III_oxidase"/>
</dbReference>
<evidence type="ECO:0000313" key="12">
    <source>
        <dbReference type="Proteomes" id="UP000683246"/>
    </source>
</evidence>
<sequence>MKALSLYVHIPFCKSKCHYCDFLSFERHEGDRGRYVDALVGEIEAYGACTKDYEVKSVFIGGGTPSILVSKDLKRILAAIHKYFCLADDAEISIEANPGTLTWEKVLVLKEAGVNRVSLGLQSCENHLLKKLGRIHTWEEFLESYGLIRQAGIDNVNVDLMFGLPNQSLEEVEQDIKKVVELQPEHVSCYGLIIEEDTVFYKLYEKGALSTHDEEVERQMYWRIHDILEAYGYVHYEISNYAKEGKACYHNNVYWIGKPYIGMGLGASSYFEGYRYQNTRHMESYLAMDGDIEAIQEDKQFIDKKMTVEEFMFLGLRLLEGISKRDFVLRFGETIDVYYGPIIATLAGQGLMEEDGDRWRLTRQGVDVSNHVLSHFIFE</sequence>
<keyword evidence="7 9" id="KW-0411">Iron-sulfur</keyword>
<dbReference type="SFLD" id="SFLDF00288">
    <property type="entry name" value="HemN-like__clustered_with_nucl"/>
    <property type="match status" value="1"/>
</dbReference>
<reference evidence="11" key="1">
    <citation type="submission" date="2020-07" db="EMBL/GenBank/DDBJ databases">
        <title>Vallitalea pronyensis genome.</title>
        <authorList>
            <person name="Postec A."/>
        </authorList>
    </citation>
    <scope>NUCLEOTIDE SEQUENCE</scope>
    <source>
        <strain evidence="11">FatNI3</strain>
    </source>
</reference>
<dbReference type="PROSITE" id="PS51918">
    <property type="entry name" value="RADICAL_SAM"/>
    <property type="match status" value="1"/>
</dbReference>
<dbReference type="PANTHER" id="PTHR13932:SF5">
    <property type="entry name" value="RADICAL S-ADENOSYL METHIONINE DOMAIN-CONTAINING PROTEIN 1, MITOCHONDRIAL"/>
    <property type="match status" value="1"/>
</dbReference>
<comment type="function">
    <text evidence="9">Probably acts as a heme chaperone, transferring heme to an unknown acceptor. Binds one molecule of heme per monomer, possibly covalently. Binds 1 [4Fe-4S] cluster. The cluster is coordinated with 3 cysteines and an exchangeable S-adenosyl-L-methionine.</text>
</comment>
<evidence type="ECO:0000256" key="6">
    <source>
        <dbReference type="ARBA" id="ARBA00023004"/>
    </source>
</evidence>
<keyword evidence="9" id="KW-0963">Cytoplasm</keyword>
<dbReference type="SFLD" id="SFLDF00562">
    <property type="entry name" value="HemN-like__clustered_with_heat"/>
    <property type="match status" value="1"/>
</dbReference>
<dbReference type="InterPro" id="IPR007197">
    <property type="entry name" value="rSAM"/>
</dbReference>
<protein>
    <recommendedName>
        <fullName evidence="2 9">Heme chaperone HemW</fullName>
    </recommendedName>
</protein>
<keyword evidence="3 9" id="KW-0349">Heme</keyword>
<keyword evidence="8 9" id="KW-0143">Chaperone</keyword>
<keyword evidence="12" id="KW-1185">Reference proteome</keyword>
<organism evidence="11 12">
    <name type="scientific">Vallitalea pronyensis</name>
    <dbReference type="NCBI Taxonomy" id="1348613"/>
    <lineage>
        <taxon>Bacteria</taxon>
        <taxon>Bacillati</taxon>
        <taxon>Bacillota</taxon>
        <taxon>Clostridia</taxon>
        <taxon>Lachnospirales</taxon>
        <taxon>Vallitaleaceae</taxon>
        <taxon>Vallitalea</taxon>
    </lineage>
</organism>
<dbReference type="SFLD" id="SFLDG01082">
    <property type="entry name" value="B12-binding_domain_containing"/>
    <property type="match status" value="1"/>
</dbReference>
<comment type="similarity">
    <text evidence="1">Belongs to the anaerobic coproporphyrinogen-III oxidase family. HemW subfamily.</text>
</comment>
<keyword evidence="6 9" id="KW-0408">Iron</keyword>
<dbReference type="RefSeq" id="WP_212694566.1">
    <property type="nucleotide sequence ID" value="NZ_CP058649.1"/>
</dbReference>
<comment type="subcellular location">
    <subcellularLocation>
        <location evidence="9">Cytoplasm</location>
    </subcellularLocation>
</comment>
<dbReference type="SFLD" id="SFLDG01065">
    <property type="entry name" value="anaerobic_coproporphyrinogen-I"/>
    <property type="match status" value="1"/>
</dbReference>
<dbReference type="EMBL" id="CP058649">
    <property type="protein sequence ID" value="QUI23877.1"/>
    <property type="molecule type" value="Genomic_DNA"/>
</dbReference>
<dbReference type="NCBIfam" id="TIGR00539">
    <property type="entry name" value="hemN_rel"/>
    <property type="match status" value="1"/>
</dbReference>
<dbReference type="Pfam" id="PF04055">
    <property type="entry name" value="Radical_SAM"/>
    <property type="match status" value="1"/>
</dbReference>
<dbReference type="SUPFAM" id="SSF102114">
    <property type="entry name" value="Radical SAM enzymes"/>
    <property type="match status" value="1"/>
</dbReference>
<keyword evidence="9" id="KW-0004">4Fe-4S</keyword>
<proteinExistence type="inferred from homology"/>
<evidence type="ECO:0000256" key="9">
    <source>
        <dbReference type="RuleBase" id="RU364116"/>
    </source>
</evidence>
<dbReference type="GO" id="GO:0051539">
    <property type="term" value="F:4 iron, 4 sulfur cluster binding"/>
    <property type="evidence" value="ECO:0007669"/>
    <property type="project" value="UniProtKB-UniRule"/>
</dbReference>
<evidence type="ECO:0000256" key="5">
    <source>
        <dbReference type="ARBA" id="ARBA00022723"/>
    </source>
</evidence>
<keyword evidence="4 9" id="KW-0949">S-adenosyl-L-methionine</keyword>
<dbReference type="SFLD" id="SFLDS00029">
    <property type="entry name" value="Radical_SAM"/>
    <property type="match status" value="1"/>
</dbReference>
<dbReference type="SMART" id="SM00729">
    <property type="entry name" value="Elp3"/>
    <property type="match status" value="1"/>
</dbReference>
<evidence type="ECO:0000256" key="2">
    <source>
        <dbReference type="ARBA" id="ARBA00017228"/>
    </source>
</evidence>
<accession>A0A8J8SHX8</accession>
<evidence type="ECO:0000259" key="10">
    <source>
        <dbReference type="PROSITE" id="PS51918"/>
    </source>
</evidence>
<dbReference type="KEGG" id="vpy:HZI73_16960"/>
<evidence type="ECO:0000256" key="8">
    <source>
        <dbReference type="ARBA" id="ARBA00023186"/>
    </source>
</evidence>
<gene>
    <name evidence="11" type="ORF">HZI73_16960</name>
</gene>
<dbReference type="GO" id="GO:0046872">
    <property type="term" value="F:metal ion binding"/>
    <property type="evidence" value="ECO:0007669"/>
    <property type="project" value="UniProtKB-UniRule"/>
</dbReference>
<dbReference type="AlphaFoldDB" id="A0A8J8SHX8"/>
<dbReference type="Proteomes" id="UP000683246">
    <property type="component" value="Chromosome"/>
</dbReference>
<feature type="domain" description="Radical SAM core" evidence="10">
    <location>
        <begin position="1"/>
        <end position="234"/>
    </location>
</feature>
<dbReference type="Pfam" id="PF06969">
    <property type="entry name" value="HemN_C"/>
    <property type="match status" value="1"/>
</dbReference>
<dbReference type="InterPro" id="IPR004559">
    <property type="entry name" value="HemW-like"/>
</dbReference>
<dbReference type="Gene3D" id="3.20.20.70">
    <property type="entry name" value="Aldolase class I"/>
    <property type="match status" value="1"/>
</dbReference>